<dbReference type="GeneID" id="63853285"/>
<feature type="region of interest" description="Disordered" evidence="1">
    <location>
        <begin position="108"/>
        <end position="137"/>
    </location>
</feature>
<evidence type="ECO:0000256" key="1">
    <source>
        <dbReference type="SAM" id="MobiDB-lite"/>
    </source>
</evidence>
<evidence type="ECO:0000313" key="3">
    <source>
        <dbReference type="Proteomes" id="UP000800039"/>
    </source>
</evidence>
<dbReference type="EMBL" id="ML976616">
    <property type="protein sequence ID" value="KAF1845529.1"/>
    <property type="molecule type" value="Genomic_DNA"/>
</dbReference>
<protein>
    <submittedName>
        <fullName evidence="2">Uncharacterized protein</fullName>
    </submittedName>
</protein>
<feature type="compositionally biased region" description="Basic and acidic residues" evidence="1">
    <location>
        <begin position="195"/>
        <end position="209"/>
    </location>
</feature>
<dbReference type="RefSeq" id="XP_040788092.1">
    <property type="nucleotide sequence ID" value="XM_040936034.1"/>
</dbReference>
<dbReference type="OrthoDB" id="3650389at2759"/>
<dbReference type="Proteomes" id="UP000800039">
    <property type="component" value="Unassembled WGS sequence"/>
</dbReference>
<feature type="compositionally biased region" description="Polar residues" evidence="1">
    <location>
        <begin position="210"/>
        <end position="219"/>
    </location>
</feature>
<name>A0A9P4GHW7_9PLEO</name>
<reference evidence="2" key="1">
    <citation type="submission" date="2020-01" db="EMBL/GenBank/DDBJ databases">
        <authorList>
            <consortium name="DOE Joint Genome Institute"/>
            <person name="Haridas S."/>
            <person name="Albert R."/>
            <person name="Binder M."/>
            <person name="Bloem J."/>
            <person name="Labutti K."/>
            <person name="Salamov A."/>
            <person name="Andreopoulos B."/>
            <person name="Baker S.E."/>
            <person name="Barry K."/>
            <person name="Bills G."/>
            <person name="Bluhm B.H."/>
            <person name="Cannon C."/>
            <person name="Castanera R."/>
            <person name="Culley D.E."/>
            <person name="Daum C."/>
            <person name="Ezra D."/>
            <person name="Gonzalez J.B."/>
            <person name="Henrissat B."/>
            <person name="Kuo A."/>
            <person name="Liang C."/>
            <person name="Lipzen A."/>
            <person name="Lutzoni F."/>
            <person name="Magnuson J."/>
            <person name="Mondo S."/>
            <person name="Nolan M."/>
            <person name="Ohm R."/>
            <person name="Pangilinan J."/>
            <person name="Park H.-J."/>
            <person name="Ramirez L."/>
            <person name="Alfaro M."/>
            <person name="Sun H."/>
            <person name="Tritt A."/>
            <person name="Yoshinaga Y."/>
            <person name="Zwiers L.-H."/>
            <person name="Turgeon B.G."/>
            <person name="Goodwin S.B."/>
            <person name="Spatafora J.W."/>
            <person name="Crous P.W."/>
            <person name="Grigoriev I.V."/>
        </authorList>
    </citation>
    <scope>NUCLEOTIDE SEQUENCE</scope>
    <source>
        <strain evidence="2">CBS 394.84</strain>
    </source>
</reference>
<sequence length="219" mass="23829">MPIRPGDLMAAAPGQKMASDGRRMRVLWADGDGNGKPSSSLIERCQTTRLGHPTWKIFCGNVANSITRGKNGPPYYVYLDNRAAYATGRDDKDKKNMSLVVSAAEHITPKGNTGSLHPSRLNGTRESPHVTFSSHPKSMPGDLATWLGMFNPKRILKEASPIDDPALLDPTSKKKRKFIQPFDLSSPSASPGTPELKRSKVEGGMDKLTPKSSTTEGRE</sequence>
<feature type="non-terminal residue" evidence="2">
    <location>
        <position position="1"/>
    </location>
</feature>
<proteinExistence type="predicted"/>
<dbReference type="AlphaFoldDB" id="A0A9P4GHW7"/>
<accession>A0A9P4GHW7</accession>
<feature type="compositionally biased region" description="Polar residues" evidence="1">
    <location>
        <begin position="110"/>
        <end position="136"/>
    </location>
</feature>
<organism evidence="2 3">
    <name type="scientific">Cucurbitaria berberidis CBS 394.84</name>
    <dbReference type="NCBI Taxonomy" id="1168544"/>
    <lineage>
        <taxon>Eukaryota</taxon>
        <taxon>Fungi</taxon>
        <taxon>Dikarya</taxon>
        <taxon>Ascomycota</taxon>
        <taxon>Pezizomycotina</taxon>
        <taxon>Dothideomycetes</taxon>
        <taxon>Pleosporomycetidae</taxon>
        <taxon>Pleosporales</taxon>
        <taxon>Pleosporineae</taxon>
        <taxon>Cucurbitariaceae</taxon>
        <taxon>Cucurbitaria</taxon>
    </lineage>
</organism>
<feature type="region of interest" description="Disordered" evidence="1">
    <location>
        <begin position="161"/>
        <end position="219"/>
    </location>
</feature>
<evidence type="ECO:0000313" key="2">
    <source>
        <dbReference type="EMBL" id="KAF1845529.1"/>
    </source>
</evidence>
<comment type="caution">
    <text evidence="2">The sequence shown here is derived from an EMBL/GenBank/DDBJ whole genome shotgun (WGS) entry which is preliminary data.</text>
</comment>
<gene>
    <name evidence="2" type="ORF">K460DRAFT_395171</name>
</gene>
<keyword evidence="3" id="KW-1185">Reference proteome</keyword>